<organism evidence="1">
    <name type="scientific">Rhizophora mucronata</name>
    <name type="common">Asiatic mangrove</name>
    <dbReference type="NCBI Taxonomy" id="61149"/>
    <lineage>
        <taxon>Eukaryota</taxon>
        <taxon>Viridiplantae</taxon>
        <taxon>Streptophyta</taxon>
        <taxon>Embryophyta</taxon>
        <taxon>Tracheophyta</taxon>
        <taxon>Spermatophyta</taxon>
        <taxon>Magnoliopsida</taxon>
        <taxon>eudicotyledons</taxon>
        <taxon>Gunneridae</taxon>
        <taxon>Pentapetalae</taxon>
        <taxon>rosids</taxon>
        <taxon>fabids</taxon>
        <taxon>Malpighiales</taxon>
        <taxon>Rhizophoraceae</taxon>
        <taxon>Rhizophora</taxon>
    </lineage>
</organism>
<accession>A0A2P2QUZ0</accession>
<name>A0A2P2QUZ0_RHIMU</name>
<reference evidence="1" key="1">
    <citation type="submission" date="2018-02" db="EMBL/GenBank/DDBJ databases">
        <title>Rhizophora mucronata_Transcriptome.</title>
        <authorList>
            <person name="Meera S.P."/>
            <person name="Sreeshan A."/>
            <person name="Augustine A."/>
        </authorList>
    </citation>
    <scope>NUCLEOTIDE SEQUENCE</scope>
    <source>
        <tissue evidence="1">Leaf</tissue>
    </source>
</reference>
<proteinExistence type="predicted"/>
<evidence type="ECO:0000313" key="1">
    <source>
        <dbReference type="EMBL" id="MBX70813.1"/>
    </source>
</evidence>
<dbReference type="EMBL" id="GGEC01090329">
    <property type="protein sequence ID" value="MBX70813.1"/>
    <property type="molecule type" value="Transcribed_RNA"/>
</dbReference>
<protein>
    <submittedName>
        <fullName evidence="1">Uncharacterized protein</fullName>
    </submittedName>
</protein>
<sequence>MILLAVLVMAIASG</sequence>